<name>A0AAP0RL66_LIQFO</name>
<evidence type="ECO:0000313" key="2">
    <source>
        <dbReference type="EMBL" id="KAK9278026.1"/>
    </source>
</evidence>
<gene>
    <name evidence="2" type="ORF">L1049_027583</name>
</gene>
<keyword evidence="1" id="KW-0472">Membrane</keyword>
<protein>
    <submittedName>
        <fullName evidence="2">Uncharacterized protein</fullName>
    </submittedName>
</protein>
<dbReference type="Proteomes" id="UP001415857">
    <property type="component" value="Unassembled WGS sequence"/>
</dbReference>
<organism evidence="2 3">
    <name type="scientific">Liquidambar formosana</name>
    <name type="common">Formosan gum</name>
    <dbReference type="NCBI Taxonomy" id="63359"/>
    <lineage>
        <taxon>Eukaryota</taxon>
        <taxon>Viridiplantae</taxon>
        <taxon>Streptophyta</taxon>
        <taxon>Embryophyta</taxon>
        <taxon>Tracheophyta</taxon>
        <taxon>Spermatophyta</taxon>
        <taxon>Magnoliopsida</taxon>
        <taxon>eudicotyledons</taxon>
        <taxon>Gunneridae</taxon>
        <taxon>Pentapetalae</taxon>
        <taxon>Saxifragales</taxon>
        <taxon>Altingiaceae</taxon>
        <taxon>Liquidambar</taxon>
    </lineage>
</organism>
<accession>A0AAP0RL66</accession>
<proteinExistence type="predicted"/>
<feature type="transmembrane region" description="Helical" evidence="1">
    <location>
        <begin position="47"/>
        <end position="68"/>
    </location>
</feature>
<evidence type="ECO:0000256" key="1">
    <source>
        <dbReference type="SAM" id="Phobius"/>
    </source>
</evidence>
<dbReference type="Pfam" id="PF12056">
    <property type="entry name" value="DUF3537"/>
    <property type="match status" value="1"/>
</dbReference>
<dbReference type="PANTHER" id="PTHR31963:SF28">
    <property type="entry name" value="GUSTATORY RECEPTOR"/>
    <property type="match status" value="1"/>
</dbReference>
<dbReference type="PANTHER" id="PTHR31963">
    <property type="entry name" value="RAS GUANINE NUCLEOTIDE EXCHANGE FACTOR K"/>
    <property type="match status" value="1"/>
</dbReference>
<sequence>MAVPNTRADDSSTQIALIETDETQLNKALQRLETFLRIFGFCQNSPLSFILSWAAFLLVGVAVPVLVIELSYCSDCEKYEIKSFELEILIFESLVAAVSLICISHNLRKYGMRRFLFVDRHHGHMTQFRYDYIEKINGFFRLLAVWVLPCFLVKTVREVVRVIYVHNDPWWQSVAILFALLASWTYSTMIFLSASALFNLVCNLQVIHFENYGKLLERDVNVVLYIEEHFRLKHYLSKISHRFRIYLILVFLVVTASEFVALLQTTGNHDIITFINGCDFAISSVVLLVGLILCLNAAAKISHRAQSLASVASRWHALVTCTTNDTSQSGTSSNSVNLDSANPVIPLSVNYSESDLESVDYVPVPTTTQLASSMSLYQKRQAVVLGK</sequence>
<keyword evidence="1" id="KW-1133">Transmembrane helix</keyword>
<reference evidence="2 3" key="1">
    <citation type="journal article" date="2024" name="Plant J.">
        <title>Genome sequences and population genomics reveal climatic adaptation and genomic divergence between two closely related sweetgum species.</title>
        <authorList>
            <person name="Xu W.Q."/>
            <person name="Ren C.Q."/>
            <person name="Zhang X.Y."/>
            <person name="Comes H.P."/>
            <person name="Liu X.H."/>
            <person name="Li Y.G."/>
            <person name="Kettle C.J."/>
            <person name="Jalonen R."/>
            <person name="Gaisberger H."/>
            <person name="Ma Y.Z."/>
            <person name="Qiu Y.X."/>
        </authorList>
    </citation>
    <scope>NUCLEOTIDE SEQUENCE [LARGE SCALE GENOMIC DNA]</scope>
    <source>
        <strain evidence="2">Hangzhou</strain>
    </source>
</reference>
<evidence type="ECO:0000313" key="3">
    <source>
        <dbReference type="Proteomes" id="UP001415857"/>
    </source>
</evidence>
<comment type="caution">
    <text evidence="2">The sequence shown here is derived from an EMBL/GenBank/DDBJ whole genome shotgun (WGS) entry which is preliminary data.</text>
</comment>
<dbReference type="InterPro" id="IPR021924">
    <property type="entry name" value="DUF3537"/>
</dbReference>
<feature type="transmembrane region" description="Helical" evidence="1">
    <location>
        <begin position="176"/>
        <end position="201"/>
    </location>
</feature>
<feature type="transmembrane region" description="Helical" evidence="1">
    <location>
        <begin position="271"/>
        <end position="295"/>
    </location>
</feature>
<feature type="transmembrane region" description="Helical" evidence="1">
    <location>
        <begin position="138"/>
        <end position="156"/>
    </location>
</feature>
<feature type="transmembrane region" description="Helical" evidence="1">
    <location>
        <begin position="243"/>
        <end position="265"/>
    </location>
</feature>
<keyword evidence="3" id="KW-1185">Reference proteome</keyword>
<keyword evidence="1" id="KW-0812">Transmembrane</keyword>
<dbReference type="AlphaFoldDB" id="A0AAP0RL66"/>
<feature type="transmembrane region" description="Helical" evidence="1">
    <location>
        <begin position="88"/>
        <end position="107"/>
    </location>
</feature>
<dbReference type="EMBL" id="JBBPBK010000009">
    <property type="protein sequence ID" value="KAK9278026.1"/>
    <property type="molecule type" value="Genomic_DNA"/>
</dbReference>